<accession>A0A428W5K3</accession>
<reference evidence="4 5" key="1">
    <citation type="submission" date="2018-05" db="EMBL/GenBank/DDBJ databases">
        <title>Evolution of GPA BGCs.</title>
        <authorList>
            <person name="Waglechner N."/>
            <person name="Wright G.D."/>
        </authorList>
    </citation>
    <scope>NUCLEOTIDE SEQUENCE [LARGE SCALE GENOMIC DNA]</scope>
    <source>
        <strain evidence="4 5">DSM 5908</strain>
    </source>
</reference>
<dbReference type="NCBIfam" id="TIGR02817">
    <property type="entry name" value="adh_fam_1"/>
    <property type="match status" value="1"/>
</dbReference>
<sequence length="335" mass="34582">MKALTYEKAHALDAFAVDLVEVTEPRLRDGDLLVEVRAIGINPGEAAIRRTRSAEPGGRVVLGWEFAGVVAAAGPAATGFAAGDRVMGTGDITRDGSWAERVAVDHRVVAKIPDRLAFTDAASLPIGVLTAWESLFRDQDALLPGVGRVLVIGGAGGVGSMATQLLKATTPAFVISTASRPESREWATAMGADLVVDHHGDLAGQLRAADVGHVDLVFSTSGTSGRLGAIVEVLRPFGHLAAIDLTGPFDPGAFTGKSLSLHSEMVFSKIVAGGDVGSQGRILARAADDVAAGRLRPIVTTTLEGLTAETMKTAHALVESGRTIGKTVIQVTGSA</sequence>
<evidence type="ECO:0000313" key="4">
    <source>
        <dbReference type="EMBL" id="RSM38382.1"/>
    </source>
</evidence>
<keyword evidence="1" id="KW-0521">NADP</keyword>
<evidence type="ECO:0000313" key="5">
    <source>
        <dbReference type="Proteomes" id="UP000286716"/>
    </source>
</evidence>
<dbReference type="AlphaFoldDB" id="A0A428W5K3"/>
<dbReference type="RefSeq" id="WP_020639412.1">
    <property type="nucleotide sequence ID" value="NZ_QHHU01000058.1"/>
</dbReference>
<dbReference type="InterPro" id="IPR013154">
    <property type="entry name" value="ADH-like_N"/>
</dbReference>
<keyword evidence="5" id="KW-1185">Reference proteome</keyword>
<comment type="caution">
    <text evidence="4">The sequence shown here is derived from an EMBL/GenBank/DDBJ whole genome shotgun (WGS) entry which is preliminary data.</text>
</comment>
<dbReference type="PANTHER" id="PTHR44154">
    <property type="entry name" value="QUINONE OXIDOREDUCTASE"/>
    <property type="match status" value="1"/>
</dbReference>
<dbReference type="Gene3D" id="3.90.180.10">
    <property type="entry name" value="Medium-chain alcohol dehydrogenases, catalytic domain"/>
    <property type="match status" value="1"/>
</dbReference>
<dbReference type="InterPro" id="IPR014182">
    <property type="entry name" value="ADH_Zn_typ-1"/>
</dbReference>
<evidence type="ECO:0000259" key="3">
    <source>
        <dbReference type="SMART" id="SM00829"/>
    </source>
</evidence>
<dbReference type="Pfam" id="PF13602">
    <property type="entry name" value="ADH_zinc_N_2"/>
    <property type="match status" value="1"/>
</dbReference>
<gene>
    <name evidence="4" type="ORF">DMA12_33090</name>
</gene>
<dbReference type="SUPFAM" id="SSF51735">
    <property type="entry name" value="NAD(P)-binding Rossmann-fold domains"/>
    <property type="match status" value="1"/>
</dbReference>
<dbReference type="InterPro" id="IPR051603">
    <property type="entry name" value="Zinc-ADH_QOR/CCCR"/>
</dbReference>
<protein>
    <recommendedName>
        <fullName evidence="2">Zinc-type alcohol dehydrogenase-like protein</fullName>
    </recommendedName>
</protein>
<dbReference type="GO" id="GO:0008270">
    <property type="term" value="F:zinc ion binding"/>
    <property type="evidence" value="ECO:0007669"/>
    <property type="project" value="InterPro"/>
</dbReference>
<organism evidence="4 5">
    <name type="scientific">Amycolatopsis balhimycina DSM 5908</name>
    <dbReference type="NCBI Taxonomy" id="1081091"/>
    <lineage>
        <taxon>Bacteria</taxon>
        <taxon>Bacillati</taxon>
        <taxon>Actinomycetota</taxon>
        <taxon>Actinomycetes</taxon>
        <taxon>Pseudonocardiales</taxon>
        <taxon>Pseudonocardiaceae</taxon>
        <taxon>Amycolatopsis</taxon>
    </lineage>
</organism>
<dbReference type="InterPro" id="IPR011032">
    <property type="entry name" value="GroES-like_sf"/>
</dbReference>
<evidence type="ECO:0000256" key="1">
    <source>
        <dbReference type="ARBA" id="ARBA00022857"/>
    </source>
</evidence>
<dbReference type="PANTHER" id="PTHR44154:SF1">
    <property type="entry name" value="QUINONE OXIDOREDUCTASE"/>
    <property type="match status" value="1"/>
</dbReference>
<dbReference type="Proteomes" id="UP000286716">
    <property type="component" value="Unassembled WGS sequence"/>
</dbReference>
<dbReference type="Pfam" id="PF08240">
    <property type="entry name" value="ADH_N"/>
    <property type="match status" value="1"/>
</dbReference>
<keyword evidence="2" id="KW-0479">Metal-binding</keyword>
<dbReference type="GO" id="GO:0016491">
    <property type="term" value="F:oxidoreductase activity"/>
    <property type="evidence" value="ECO:0007669"/>
    <property type="project" value="UniProtKB-KW"/>
</dbReference>
<name>A0A428W5K3_AMYBA</name>
<dbReference type="OrthoDB" id="3175656at2"/>
<feature type="domain" description="Enoyl reductase (ER)" evidence="3">
    <location>
        <begin position="10"/>
        <end position="329"/>
    </location>
</feature>
<dbReference type="InterPro" id="IPR036291">
    <property type="entry name" value="NAD(P)-bd_dom_sf"/>
</dbReference>
<proteinExistence type="inferred from homology"/>
<comment type="similarity">
    <text evidence="2">Belongs to the zinc-containing alcohol dehydrogenase family. Quinone oxidoreductase subfamily.</text>
</comment>
<dbReference type="EMBL" id="QHHU01000058">
    <property type="protein sequence ID" value="RSM38382.1"/>
    <property type="molecule type" value="Genomic_DNA"/>
</dbReference>
<evidence type="ECO:0000256" key="2">
    <source>
        <dbReference type="RuleBase" id="RU364000"/>
    </source>
</evidence>
<dbReference type="InterPro" id="IPR020843">
    <property type="entry name" value="ER"/>
</dbReference>
<dbReference type="SMART" id="SM00829">
    <property type="entry name" value="PKS_ER"/>
    <property type="match status" value="1"/>
</dbReference>
<keyword evidence="2" id="KW-0862">Zinc</keyword>
<keyword evidence="2" id="KW-0560">Oxidoreductase</keyword>
<dbReference type="SUPFAM" id="SSF50129">
    <property type="entry name" value="GroES-like"/>
    <property type="match status" value="1"/>
</dbReference>
<dbReference type="Gene3D" id="3.40.50.720">
    <property type="entry name" value="NAD(P)-binding Rossmann-like Domain"/>
    <property type="match status" value="1"/>
</dbReference>